<accession>A0A8H6YKW7</accession>
<evidence type="ECO:0000256" key="3">
    <source>
        <dbReference type="ARBA" id="ARBA00022833"/>
    </source>
</evidence>
<protein>
    <recommendedName>
        <fullName evidence="5">MYND-type domain-containing protein</fullName>
    </recommendedName>
</protein>
<proteinExistence type="predicted"/>
<evidence type="ECO:0000256" key="2">
    <source>
        <dbReference type="ARBA" id="ARBA00022771"/>
    </source>
</evidence>
<evidence type="ECO:0000313" key="7">
    <source>
        <dbReference type="Proteomes" id="UP000623467"/>
    </source>
</evidence>
<dbReference type="EMBL" id="JACAZH010000008">
    <property type="protein sequence ID" value="KAF7360947.1"/>
    <property type="molecule type" value="Genomic_DNA"/>
</dbReference>
<dbReference type="InterPro" id="IPR002893">
    <property type="entry name" value="Znf_MYND"/>
</dbReference>
<dbReference type="OrthoDB" id="549788at2759"/>
<dbReference type="GO" id="GO:0008270">
    <property type="term" value="F:zinc ion binding"/>
    <property type="evidence" value="ECO:0007669"/>
    <property type="project" value="UniProtKB-KW"/>
</dbReference>
<evidence type="ECO:0000259" key="5">
    <source>
        <dbReference type="PROSITE" id="PS50865"/>
    </source>
</evidence>
<sequence length="357" mass="40121">MPAQPTEICENCTVRRVDLRRCAGCGVVRYCSKECQKAHWKSHKVDCLKNAELQKKAEALGPDYSEKLKAIGKWSDQLSIPIGAASMSALNVMGRRENIDEFVVIIYVEFLPNSKAPYTHDVVDAEVVPLDYLRAMALTSGERPLAQFESDLSPRPGMMRVLLLERTFPWSYTTPFTIPDEVSHWPRNPQWFSDLQAAVTRPGQPRPSASARRSPQYWVSGRASIKHPPVLPYYILGLDFAAYPTHLSQCIYTLQSYHCILDSSRRLLILTRSLVFVNTTLLSIFLIRSRLNTSTQRAAANRIYATVVSLLALGPRSPAVPSFVLLSVWQKHVLPSTIGPPSKERQALNFLPYPPVS</sequence>
<name>A0A8H6YKW7_9AGAR</name>
<gene>
    <name evidence="6" type="ORF">MSAN_01124800</name>
</gene>
<comment type="caution">
    <text evidence="6">The sequence shown here is derived from an EMBL/GenBank/DDBJ whole genome shotgun (WGS) entry which is preliminary data.</text>
</comment>
<dbReference type="Pfam" id="PF01753">
    <property type="entry name" value="zf-MYND"/>
    <property type="match status" value="1"/>
</dbReference>
<dbReference type="Proteomes" id="UP000623467">
    <property type="component" value="Unassembled WGS sequence"/>
</dbReference>
<dbReference type="Gene3D" id="6.10.140.2220">
    <property type="match status" value="1"/>
</dbReference>
<reference evidence="6" key="1">
    <citation type="submission" date="2020-05" db="EMBL/GenBank/DDBJ databases">
        <title>Mycena genomes resolve the evolution of fungal bioluminescence.</title>
        <authorList>
            <person name="Tsai I.J."/>
        </authorList>
    </citation>
    <scope>NUCLEOTIDE SEQUENCE</scope>
    <source>
        <strain evidence="6">160909Yilan</strain>
    </source>
</reference>
<dbReference type="AlphaFoldDB" id="A0A8H6YKW7"/>
<evidence type="ECO:0000256" key="4">
    <source>
        <dbReference type="PROSITE-ProRule" id="PRU00134"/>
    </source>
</evidence>
<keyword evidence="1" id="KW-0479">Metal-binding</keyword>
<keyword evidence="3" id="KW-0862">Zinc</keyword>
<keyword evidence="7" id="KW-1185">Reference proteome</keyword>
<evidence type="ECO:0000256" key="1">
    <source>
        <dbReference type="ARBA" id="ARBA00022723"/>
    </source>
</evidence>
<dbReference type="SUPFAM" id="SSF144232">
    <property type="entry name" value="HIT/MYND zinc finger-like"/>
    <property type="match status" value="1"/>
</dbReference>
<feature type="domain" description="MYND-type" evidence="5">
    <location>
        <begin position="9"/>
        <end position="47"/>
    </location>
</feature>
<dbReference type="PROSITE" id="PS01360">
    <property type="entry name" value="ZF_MYND_1"/>
    <property type="match status" value="1"/>
</dbReference>
<keyword evidence="2 4" id="KW-0863">Zinc-finger</keyword>
<organism evidence="6 7">
    <name type="scientific">Mycena sanguinolenta</name>
    <dbReference type="NCBI Taxonomy" id="230812"/>
    <lineage>
        <taxon>Eukaryota</taxon>
        <taxon>Fungi</taxon>
        <taxon>Dikarya</taxon>
        <taxon>Basidiomycota</taxon>
        <taxon>Agaricomycotina</taxon>
        <taxon>Agaricomycetes</taxon>
        <taxon>Agaricomycetidae</taxon>
        <taxon>Agaricales</taxon>
        <taxon>Marasmiineae</taxon>
        <taxon>Mycenaceae</taxon>
        <taxon>Mycena</taxon>
    </lineage>
</organism>
<evidence type="ECO:0000313" key="6">
    <source>
        <dbReference type="EMBL" id="KAF7360947.1"/>
    </source>
</evidence>
<dbReference type="PROSITE" id="PS50865">
    <property type="entry name" value="ZF_MYND_2"/>
    <property type="match status" value="1"/>
</dbReference>